<accession>A0A015ID84</accession>
<evidence type="ECO:0000313" key="1">
    <source>
        <dbReference type="EMBL" id="EXX55092.1"/>
    </source>
</evidence>
<dbReference type="PANTHER" id="PTHR43628:SF1">
    <property type="entry name" value="CHITIN SYNTHASE REGULATORY FACTOR 2-RELATED"/>
    <property type="match status" value="1"/>
</dbReference>
<proteinExistence type="predicted"/>
<keyword evidence="2" id="KW-1185">Reference proteome</keyword>
<evidence type="ECO:0000313" key="2">
    <source>
        <dbReference type="Proteomes" id="UP000022910"/>
    </source>
</evidence>
<dbReference type="EMBL" id="JEMT01028334">
    <property type="protein sequence ID" value="EXX55092.1"/>
    <property type="molecule type" value="Genomic_DNA"/>
</dbReference>
<dbReference type="Pfam" id="PF08238">
    <property type="entry name" value="Sel1"/>
    <property type="match status" value="6"/>
</dbReference>
<gene>
    <name evidence="1" type="ORF">RirG_228390</name>
</gene>
<reference evidence="1 2" key="1">
    <citation type="submission" date="2014-02" db="EMBL/GenBank/DDBJ databases">
        <title>Single nucleus genome sequencing reveals high similarity among nuclei of an endomycorrhizal fungus.</title>
        <authorList>
            <person name="Lin K."/>
            <person name="Geurts R."/>
            <person name="Zhang Z."/>
            <person name="Limpens E."/>
            <person name="Saunders D.G."/>
            <person name="Mu D."/>
            <person name="Pang E."/>
            <person name="Cao H."/>
            <person name="Cha H."/>
            <person name="Lin T."/>
            <person name="Zhou Q."/>
            <person name="Shang Y."/>
            <person name="Li Y."/>
            <person name="Ivanov S."/>
            <person name="Sharma T."/>
            <person name="Velzen R.V."/>
            <person name="Ruijter N.D."/>
            <person name="Aanen D.K."/>
            <person name="Win J."/>
            <person name="Kamoun S."/>
            <person name="Bisseling T."/>
            <person name="Huang S."/>
        </authorList>
    </citation>
    <scope>NUCLEOTIDE SEQUENCE [LARGE SCALE GENOMIC DNA]</scope>
    <source>
        <strain evidence="2">DAOM197198w</strain>
    </source>
</reference>
<dbReference type="HOGENOM" id="CLU_000288_36_14_1"/>
<sequence length="332" mass="37322">MSDNTKIYKLNSNLSSEKLSQTIIQNFDEINKKEIEPSIQNIHENIFEEDLSIVIDVLTNSHFKEVNEGKDYNVRKQHVLDYINDHRINLQEICNWLLINQNDSNSIYLLGYFNFHGIGMVTNKLNAFKLYHKAAELENSAAQFDLANIYIDGIDINKNYDKALELSKILAKKEYPGGINLLGYCYDMGIGTEVDTQKAFELYEKAANLGNSSGLNNLGCCYEGGIGTCVDKQKAFELYQKAADLGNANGINSLGCCYEKGVGTEVNVQKAIELFKKAANLENDVALYNLGLMYETGNGITKDLNQAMYWYKKSAEQGYGNAQNKLNMLLNV</sequence>
<dbReference type="SUPFAM" id="SSF81901">
    <property type="entry name" value="HCP-like"/>
    <property type="match status" value="1"/>
</dbReference>
<dbReference type="PANTHER" id="PTHR43628">
    <property type="entry name" value="ACTIVATOR OF C KINASE PROTEIN 1-RELATED"/>
    <property type="match status" value="1"/>
</dbReference>
<comment type="caution">
    <text evidence="1">The sequence shown here is derived from an EMBL/GenBank/DDBJ whole genome shotgun (WGS) entry which is preliminary data.</text>
</comment>
<dbReference type="Gene3D" id="1.25.40.10">
    <property type="entry name" value="Tetratricopeptide repeat domain"/>
    <property type="match status" value="1"/>
</dbReference>
<dbReference type="AlphaFoldDB" id="A0A015ID84"/>
<dbReference type="InterPro" id="IPR052945">
    <property type="entry name" value="Mitotic_Regulator"/>
</dbReference>
<organism evidence="1 2">
    <name type="scientific">Rhizophagus irregularis (strain DAOM 197198w)</name>
    <name type="common">Glomus intraradices</name>
    <dbReference type="NCBI Taxonomy" id="1432141"/>
    <lineage>
        <taxon>Eukaryota</taxon>
        <taxon>Fungi</taxon>
        <taxon>Fungi incertae sedis</taxon>
        <taxon>Mucoromycota</taxon>
        <taxon>Glomeromycotina</taxon>
        <taxon>Glomeromycetes</taxon>
        <taxon>Glomerales</taxon>
        <taxon>Glomeraceae</taxon>
        <taxon>Rhizophagus</taxon>
    </lineage>
</organism>
<dbReference type="Proteomes" id="UP000022910">
    <property type="component" value="Unassembled WGS sequence"/>
</dbReference>
<dbReference type="InterPro" id="IPR011990">
    <property type="entry name" value="TPR-like_helical_dom_sf"/>
</dbReference>
<dbReference type="SMART" id="SM00671">
    <property type="entry name" value="SEL1"/>
    <property type="match status" value="6"/>
</dbReference>
<protein>
    <submittedName>
        <fullName evidence="1">Skt5p</fullName>
    </submittedName>
</protein>
<dbReference type="STRING" id="1432141.A0A015ID84"/>
<name>A0A015ID84_RHIIW</name>
<dbReference type="InterPro" id="IPR006597">
    <property type="entry name" value="Sel1-like"/>
</dbReference>